<evidence type="ECO:0000313" key="3">
    <source>
        <dbReference type="Proteomes" id="UP000319817"/>
    </source>
</evidence>
<dbReference type="SUPFAM" id="SSF101898">
    <property type="entry name" value="NHL repeat"/>
    <property type="match status" value="1"/>
</dbReference>
<dbReference type="AlphaFoldDB" id="A0A517NYR6"/>
<accession>A0A517NYR6</accession>
<evidence type="ECO:0000313" key="2">
    <source>
        <dbReference type="EMBL" id="QDT12243.1"/>
    </source>
</evidence>
<dbReference type="RefSeq" id="WP_145419981.1">
    <property type="nucleotide sequence ID" value="NZ_CP036526.1"/>
</dbReference>
<name>A0A517NYR6_9BACT</name>
<dbReference type="EMBL" id="CP036526">
    <property type="protein sequence ID" value="QDT12243.1"/>
    <property type="molecule type" value="Genomic_DNA"/>
</dbReference>
<protein>
    <submittedName>
        <fullName evidence="2">Uncharacterized protein</fullName>
    </submittedName>
</protein>
<organism evidence="2 3">
    <name type="scientific">Stieleria marina</name>
    <dbReference type="NCBI Taxonomy" id="1930275"/>
    <lineage>
        <taxon>Bacteria</taxon>
        <taxon>Pseudomonadati</taxon>
        <taxon>Planctomycetota</taxon>
        <taxon>Planctomycetia</taxon>
        <taxon>Pirellulales</taxon>
        <taxon>Pirellulaceae</taxon>
        <taxon>Stieleria</taxon>
    </lineage>
</organism>
<evidence type="ECO:0000256" key="1">
    <source>
        <dbReference type="SAM" id="MobiDB-lite"/>
    </source>
</evidence>
<feature type="region of interest" description="Disordered" evidence="1">
    <location>
        <begin position="643"/>
        <end position="680"/>
    </location>
</feature>
<sequence>MNGWATMFCGKSATQDTIVRIFVRLVFFLALLASCPSAAHSDEAAKALFPGAKHVVDVVRLPDGQMVYLHGDEGPCKINPQTGLLLPIHRHAGKYAKHFERLFQNPKKPSEYFSIAHLKSDKSYGLAIFRYRGGQITETRTGRMRDPQFYQNKHGVVFVWSRHVPEIRWISATSHGKIELPLLNPQDRHNVKWIRPISATESADGTVALGSILDPHFKPKGMNGVLIFKPADDYSQPGTVKRVPMPDQITGPMCFDDNNHLRMINHDSMLDIDANGITQTQSFAPMTFDGEKLVPVLFWNDAAGNPTATWRQLNRSMRRYDVAGFEDGRLHRFATWNEDHWDVLTKGMNQRLYAPSQILLDANNDRWLTGCDGSLYFSQRHNKIKELDWRSGIEVQTITHAKIIDDDLWLFDRTHRNEITQRLNLESLRRHSSATKSKTSPRLGRWNVVYAHKSSETFARNQSCAVSLSGRLIGWNTTGMHQSKLPADANLRQHLWGVSDPERQIGLDSRGHFWIFDSADDPTVMRSSDGKWETIGKRSNDESPFQMALRSCLDADSPELEIGFGRSSAAIGSNRRIVYRAPSNQLAVFSAGKWQRFPLPKHLQDSAVFEVALHDDDVQATITDGSVWQISFDELLQQNENRAAKSDLSGTARRRPQENWHRVSSTRKAPLNGRPQPPKSWNWKDDDVIWRRYSDSGSYLIKKQNSLAIQLHDESWMRCDTTKTPLQGMTHFRLARPSVGGKFAFLALQDHALKIAVYTPPASSEPISSTDLGTFSQPGVAVRLAPNAEILSQKTWSRYRVDNLRWSQWEMNGQVKLPAVNGIGPHRLTVQHRDSESLSRIQQSSYRFSVSYSIADQVEPLVKQLDADSFAKRDRATRSLIQWGPAVRNLLPRKSNTMSLETRKRIDQILHTIDQQ</sequence>
<dbReference type="Proteomes" id="UP000319817">
    <property type="component" value="Chromosome"/>
</dbReference>
<gene>
    <name evidence="2" type="ORF">K239x_42520</name>
</gene>
<keyword evidence="3" id="KW-1185">Reference proteome</keyword>
<reference evidence="2 3" key="1">
    <citation type="submission" date="2019-02" db="EMBL/GenBank/DDBJ databases">
        <title>Deep-cultivation of Planctomycetes and their phenomic and genomic characterization uncovers novel biology.</title>
        <authorList>
            <person name="Wiegand S."/>
            <person name="Jogler M."/>
            <person name="Boedeker C."/>
            <person name="Pinto D."/>
            <person name="Vollmers J."/>
            <person name="Rivas-Marin E."/>
            <person name="Kohn T."/>
            <person name="Peeters S.H."/>
            <person name="Heuer A."/>
            <person name="Rast P."/>
            <person name="Oberbeckmann S."/>
            <person name="Bunk B."/>
            <person name="Jeske O."/>
            <person name="Meyerdierks A."/>
            <person name="Storesund J.E."/>
            <person name="Kallscheuer N."/>
            <person name="Luecker S."/>
            <person name="Lage O.M."/>
            <person name="Pohl T."/>
            <person name="Merkel B.J."/>
            <person name="Hornburger P."/>
            <person name="Mueller R.-W."/>
            <person name="Bruemmer F."/>
            <person name="Labrenz M."/>
            <person name="Spormann A.M."/>
            <person name="Op den Camp H."/>
            <person name="Overmann J."/>
            <person name="Amann R."/>
            <person name="Jetten M.S.M."/>
            <person name="Mascher T."/>
            <person name="Medema M.H."/>
            <person name="Devos D.P."/>
            <person name="Kaster A.-K."/>
            <person name="Ovreas L."/>
            <person name="Rohde M."/>
            <person name="Galperin M.Y."/>
            <person name="Jogler C."/>
        </authorList>
    </citation>
    <scope>NUCLEOTIDE SEQUENCE [LARGE SCALE GENOMIC DNA]</scope>
    <source>
        <strain evidence="2 3">K23_9</strain>
    </source>
</reference>
<proteinExistence type="predicted"/>